<evidence type="ECO:0000256" key="3">
    <source>
        <dbReference type="ARBA" id="ARBA00022723"/>
    </source>
</evidence>
<dbReference type="InterPro" id="IPR002125">
    <property type="entry name" value="CMP_dCMP_dom"/>
</dbReference>
<dbReference type="CDD" id="cd01286">
    <property type="entry name" value="deoxycytidylate_deaminase"/>
    <property type="match status" value="1"/>
</dbReference>
<comment type="function">
    <text evidence="7">Supplies the nucleotide substrate for thymidylate synthetase.</text>
</comment>
<evidence type="ECO:0000256" key="7">
    <source>
        <dbReference type="ARBA" id="ARBA00037036"/>
    </source>
</evidence>
<evidence type="ECO:0000259" key="12">
    <source>
        <dbReference type="PROSITE" id="PS51747"/>
    </source>
</evidence>
<protein>
    <recommendedName>
        <fullName evidence="11">Probable deoxycytidylate deaminase</fullName>
        <ecNumber evidence="8">3.5.4.12</ecNumber>
    </recommendedName>
    <alternativeName>
        <fullName evidence="9">dCMP deaminase</fullName>
    </alternativeName>
</protein>
<accession>A0A914DVZ0</accession>
<keyword evidence="3" id="KW-0479">Metal-binding</keyword>
<dbReference type="Gene3D" id="3.40.140.10">
    <property type="entry name" value="Cytidine Deaminase, domain 2"/>
    <property type="match status" value="1"/>
</dbReference>
<keyword evidence="5" id="KW-0378">Hydrolase</keyword>
<dbReference type="GO" id="GO:0008270">
    <property type="term" value="F:zinc ion binding"/>
    <property type="evidence" value="ECO:0007669"/>
    <property type="project" value="InterPro"/>
</dbReference>
<sequence>MENLIEKEILANGHDVVAAEGSLVKEKLCLKRPDYISWDEYFMYMALLAAQRSKDPSTQVGAIIINQEKIIVGCGYNGMPIGCDDNLMPWGKDSENMLENKYFYVCHAEMNAILNTNSNVSTRSATIYTTMFPCNECAKLIIQSRMSEVVYLKDKPDKQQMQASKNLLQIAGIKFRQFQSDRKTLTLSLE</sequence>
<evidence type="ECO:0000313" key="14">
    <source>
        <dbReference type="WBParaSite" id="ACRNAN_scaffold442.g17079.t1"/>
    </source>
</evidence>
<dbReference type="EC" id="3.5.4.12" evidence="8"/>
<dbReference type="PANTHER" id="PTHR11086">
    <property type="entry name" value="DEOXYCYTIDYLATE DEAMINASE-RELATED"/>
    <property type="match status" value="1"/>
</dbReference>
<keyword evidence="6" id="KW-0862">Zinc</keyword>
<dbReference type="InterPro" id="IPR035105">
    <property type="entry name" value="Deoxycytidylate_deaminase_dom"/>
</dbReference>
<evidence type="ECO:0000256" key="11">
    <source>
        <dbReference type="ARBA" id="ARBA00071625"/>
    </source>
</evidence>
<reference evidence="14" key="1">
    <citation type="submission" date="2022-11" db="UniProtKB">
        <authorList>
            <consortium name="WormBaseParasite"/>
        </authorList>
    </citation>
    <scope>IDENTIFICATION</scope>
</reference>
<organism evidence="13 14">
    <name type="scientific">Acrobeloides nanus</name>
    <dbReference type="NCBI Taxonomy" id="290746"/>
    <lineage>
        <taxon>Eukaryota</taxon>
        <taxon>Metazoa</taxon>
        <taxon>Ecdysozoa</taxon>
        <taxon>Nematoda</taxon>
        <taxon>Chromadorea</taxon>
        <taxon>Rhabditida</taxon>
        <taxon>Tylenchina</taxon>
        <taxon>Cephalobomorpha</taxon>
        <taxon>Cephaloboidea</taxon>
        <taxon>Cephalobidae</taxon>
        <taxon>Acrobeloides</taxon>
    </lineage>
</organism>
<dbReference type="GO" id="GO:0009165">
    <property type="term" value="P:nucleotide biosynthetic process"/>
    <property type="evidence" value="ECO:0007669"/>
    <property type="project" value="UniProtKB-KW"/>
</dbReference>
<dbReference type="WBParaSite" id="ACRNAN_scaffold442.g17079.t1">
    <property type="protein sequence ID" value="ACRNAN_scaffold442.g17079.t1"/>
    <property type="gene ID" value="ACRNAN_scaffold442.g17079"/>
</dbReference>
<evidence type="ECO:0000256" key="6">
    <source>
        <dbReference type="ARBA" id="ARBA00022833"/>
    </source>
</evidence>
<evidence type="ECO:0000313" key="13">
    <source>
        <dbReference type="Proteomes" id="UP000887540"/>
    </source>
</evidence>
<proteinExistence type="inferred from homology"/>
<dbReference type="PANTHER" id="PTHR11086:SF18">
    <property type="entry name" value="DEOXYCYTIDYLATE DEAMINASE"/>
    <property type="match status" value="1"/>
</dbReference>
<evidence type="ECO:0000256" key="9">
    <source>
        <dbReference type="ARBA" id="ARBA00041763"/>
    </source>
</evidence>
<dbReference type="Pfam" id="PF00383">
    <property type="entry name" value="dCMP_cyt_deam_1"/>
    <property type="match status" value="1"/>
</dbReference>
<evidence type="ECO:0000256" key="10">
    <source>
        <dbReference type="ARBA" id="ARBA00052978"/>
    </source>
</evidence>
<keyword evidence="13" id="KW-1185">Reference proteome</keyword>
<evidence type="ECO:0000256" key="4">
    <source>
        <dbReference type="ARBA" id="ARBA00022727"/>
    </source>
</evidence>
<dbReference type="SUPFAM" id="SSF53927">
    <property type="entry name" value="Cytidine deaminase-like"/>
    <property type="match status" value="1"/>
</dbReference>
<name>A0A914DVZ0_9BILA</name>
<dbReference type="PROSITE" id="PS51747">
    <property type="entry name" value="CYT_DCMP_DEAMINASES_2"/>
    <property type="match status" value="1"/>
</dbReference>
<evidence type="ECO:0000256" key="8">
    <source>
        <dbReference type="ARBA" id="ARBA00038938"/>
    </source>
</evidence>
<dbReference type="AlphaFoldDB" id="A0A914DVZ0"/>
<evidence type="ECO:0000256" key="1">
    <source>
        <dbReference type="ARBA" id="ARBA00001947"/>
    </source>
</evidence>
<feature type="domain" description="CMP/dCMP-type deaminase" evidence="12">
    <location>
        <begin position="37"/>
        <end position="175"/>
    </location>
</feature>
<dbReference type="Proteomes" id="UP000887540">
    <property type="component" value="Unplaced"/>
</dbReference>
<keyword evidence="4" id="KW-0545">Nucleotide biosynthesis</keyword>
<comment type="cofactor">
    <cofactor evidence="1">
        <name>Zn(2+)</name>
        <dbReference type="ChEBI" id="CHEBI:29105"/>
    </cofactor>
</comment>
<evidence type="ECO:0000256" key="2">
    <source>
        <dbReference type="ARBA" id="ARBA00006576"/>
    </source>
</evidence>
<comment type="similarity">
    <text evidence="2">Belongs to the cytidine and deoxycytidylate deaminase family.</text>
</comment>
<dbReference type="InterPro" id="IPR015517">
    <property type="entry name" value="dCMP_deaminase-rel"/>
</dbReference>
<dbReference type="GO" id="GO:0005737">
    <property type="term" value="C:cytoplasm"/>
    <property type="evidence" value="ECO:0007669"/>
    <property type="project" value="TreeGrafter"/>
</dbReference>
<dbReference type="FunFam" id="3.40.140.10:FF:000021">
    <property type="entry name" value="Deoxycytidylate deaminase"/>
    <property type="match status" value="1"/>
</dbReference>
<dbReference type="InterPro" id="IPR016193">
    <property type="entry name" value="Cytidine_deaminase-like"/>
</dbReference>
<dbReference type="InterPro" id="IPR016192">
    <property type="entry name" value="APOBEC/CMP_deaminase_Zn-bd"/>
</dbReference>
<evidence type="ECO:0000256" key="5">
    <source>
        <dbReference type="ARBA" id="ARBA00022801"/>
    </source>
</evidence>
<dbReference type="GO" id="GO:0004132">
    <property type="term" value="F:dCMP deaminase activity"/>
    <property type="evidence" value="ECO:0007669"/>
    <property type="project" value="UniProtKB-EC"/>
</dbReference>
<dbReference type="PROSITE" id="PS00903">
    <property type="entry name" value="CYT_DCMP_DEAMINASES_1"/>
    <property type="match status" value="1"/>
</dbReference>
<comment type="catalytic activity">
    <reaction evidence="10">
        <text>dCMP + H2O + H(+) = dUMP + NH4(+)</text>
        <dbReference type="Rhea" id="RHEA:22924"/>
        <dbReference type="ChEBI" id="CHEBI:15377"/>
        <dbReference type="ChEBI" id="CHEBI:15378"/>
        <dbReference type="ChEBI" id="CHEBI:28938"/>
        <dbReference type="ChEBI" id="CHEBI:57566"/>
        <dbReference type="ChEBI" id="CHEBI:246422"/>
        <dbReference type="EC" id="3.5.4.12"/>
    </reaction>
</comment>